<gene>
    <name evidence="2" type="ORF">P2L57_08345</name>
</gene>
<dbReference type="SUPFAM" id="SSF56801">
    <property type="entry name" value="Acetyl-CoA synthetase-like"/>
    <property type="match status" value="1"/>
</dbReference>
<evidence type="ECO:0000313" key="3">
    <source>
        <dbReference type="Proteomes" id="UP001220022"/>
    </source>
</evidence>
<dbReference type="Proteomes" id="UP001220022">
    <property type="component" value="Unassembled WGS sequence"/>
</dbReference>
<feature type="domain" description="AMP-dependent synthetase/ligase" evidence="1">
    <location>
        <begin position="170"/>
        <end position="505"/>
    </location>
</feature>
<proteinExistence type="predicted"/>
<organism evidence="2 3">
    <name type="scientific">Streptantibioticus ferralitis</name>
    <dbReference type="NCBI Taxonomy" id="236510"/>
    <lineage>
        <taxon>Bacteria</taxon>
        <taxon>Bacillati</taxon>
        <taxon>Actinomycetota</taxon>
        <taxon>Actinomycetes</taxon>
        <taxon>Kitasatosporales</taxon>
        <taxon>Streptomycetaceae</taxon>
        <taxon>Streptantibioticus</taxon>
    </lineage>
</organism>
<name>A0ABT5YVU6_9ACTN</name>
<dbReference type="PANTHER" id="PTHR43767">
    <property type="entry name" value="LONG-CHAIN-FATTY-ACID--COA LIGASE"/>
    <property type="match status" value="1"/>
</dbReference>
<reference evidence="2 3" key="1">
    <citation type="submission" date="2023-03" db="EMBL/GenBank/DDBJ databases">
        <title>Draft genome sequence of type strain Streptomyces ferralitis JCM 14344.</title>
        <authorList>
            <person name="Klaysubun C."/>
            <person name="Duangmal K."/>
        </authorList>
    </citation>
    <scope>NUCLEOTIDE SEQUENCE [LARGE SCALE GENOMIC DNA]</scope>
    <source>
        <strain evidence="2 3">JCM 14344</strain>
    </source>
</reference>
<protein>
    <submittedName>
        <fullName evidence="2">AMP-binding protein</fullName>
    </submittedName>
</protein>
<dbReference type="Gene3D" id="3.40.50.12780">
    <property type="entry name" value="N-terminal domain of ligase-like"/>
    <property type="match status" value="1"/>
</dbReference>
<dbReference type="InterPro" id="IPR042099">
    <property type="entry name" value="ANL_N_sf"/>
</dbReference>
<evidence type="ECO:0000259" key="1">
    <source>
        <dbReference type="Pfam" id="PF00501"/>
    </source>
</evidence>
<dbReference type="PANTHER" id="PTHR43767:SF10">
    <property type="entry name" value="SURFACTIN SYNTHASE SUBUNIT 1"/>
    <property type="match status" value="1"/>
</dbReference>
<keyword evidence="3" id="KW-1185">Reference proteome</keyword>
<accession>A0ABT5YVU6</accession>
<dbReference type="RefSeq" id="WP_275810734.1">
    <property type="nucleotide sequence ID" value="NZ_BAAANM010000019.1"/>
</dbReference>
<dbReference type="InterPro" id="IPR000873">
    <property type="entry name" value="AMP-dep_synth/lig_dom"/>
</dbReference>
<dbReference type="InterPro" id="IPR050237">
    <property type="entry name" value="ATP-dep_AMP-bd_enzyme"/>
</dbReference>
<comment type="caution">
    <text evidence="2">The sequence shown here is derived from an EMBL/GenBank/DDBJ whole genome shotgun (WGS) entry which is preliminary data.</text>
</comment>
<sequence>MSCEAVDRIGRVALSSGVPRRHLVQAVALAVLARQSPDRAATVRRGSASLSLALHADDTVTGVARRIADAVGCAPGPIAISAAGSGSGLPSGGTVHVIEGPGDSLALTTDLCERQISRVITAVESFGQAGGEGPRMRELCLRSPADIRDLQGWGRRLASVPAISLDELVARWARQRPNRPAAVAGARTLTYAEADRQATLLASALIRNDVQHGEPVIVRTGDRLGTVIAHVAVLRAGAVCVPLPVDRDPCEAVQLTRARLALCDTPSAAHRVPPGLRALSMDDLLEDGRTGAGGIDRSLPRSGFTDCAYAMVRLGEHGRIHGDLIDHHAWVSATTARISRAGTPAERVLVDGPLCTPTALAGMWWALQSGGTVCLADTVAHGTADRLAQGGFTEALLDPEAYVRALRLLDGARPPQCVVLTGGPCPPELVARHFGRLPATRLFVEYAPDGGPLPWAAAEVKPGDGEWPDARTGLLPTTNTQLHVVDEEGHPLGPGLVGEVCADGMALPCDRIAGPAGPAPLPRFQEGDGPAVHRSGRLARWRFDGTLEILEGRTE</sequence>
<dbReference type="EMBL" id="JARHTQ010000004">
    <property type="protein sequence ID" value="MDF2255732.1"/>
    <property type="molecule type" value="Genomic_DNA"/>
</dbReference>
<evidence type="ECO:0000313" key="2">
    <source>
        <dbReference type="EMBL" id="MDF2255732.1"/>
    </source>
</evidence>
<dbReference type="Pfam" id="PF00501">
    <property type="entry name" value="AMP-binding"/>
    <property type="match status" value="1"/>
</dbReference>